<evidence type="ECO:0000256" key="1">
    <source>
        <dbReference type="SAM" id="MobiDB-lite"/>
    </source>
</evidence>
<evidence type="ECO:0000313" key="2">
    <source>
        <dbReference type="EMBL" id="RPF29072.1"/>
    </source>
</evidence>
<gene>
    <name evidence="2" type="ORF">EDD32_3629</name>
</gene>
<name>A0A3N4ZUB3_9MICO</name>
<dbReference type="NCBIfam" id="TIGR02678">
    <property type="entry name" value="TIGR02678 family protein"/>
    <property type="match status" value="1"/>
</dbReference>
<dbReference type="InterPro" id="IPR013494">
    <property type="entry name" value="CHP02678"/>
</dbReference>
<dbReference type="AlphaFoldDB" id="A0A3N4ZUB3"/>
<dbReference type="OrthoDB" id="188354at2"/>
<evidence type="ECO:0000313" key="3">
    <source>
        <dbReference type="Proteomes" id="UP000280726"/>
    </source>
</evidence>
<dbReference type="EMBL" id="RKRA01000001">
    <property type="protein sequence ID" value="RPF29072.1"/>
    <property type="molecule type" value="Genomic_DNA"/>
</dbReference>
<feature type="compositionally biased region" description="Polar residues" evidence="1">
    <location>
        <begin position="397"/>
        <end position="410"/>
    </location>
</feature>
<protein>
    <submittedName>
        <fullName evidence="2">Uncharacterized protein (TIGR02678 family)</fullName>
    </submittedName>
</protein>
<accession>A0A3N4ZUB3</accession>
<sequence length="410" mass="44571">MTQSARELQTAFTSLLATPALSRAGSPETFHLVRRHQNRLGEWFDTRLGYRLVLSATTARLVRLASPAGVVSPGPFEPVPRRALVLALLAAAVAEDADEITSTQELSDRVSVLSAREEVGVEAYDPDRFAERRTFVQGLGMLLRAGALVPLARRDEDAREGWAHQRDQVGGAYQVQREMLLRLVHPANLTAALGADPHGPRPDGPGGHGPADAAEHPARFGVMRRIVELPVCLVADLAPREQEYLAGQRPRIAQWCEEMTGWTLEHRREGVALVPDHEGGTDLPFPRPRARDFAALMVLGELVRAAPPAGSAAPVVSREVLLDAADRVRTTYPRAMTKDLAGRDAVADRSVELLVALDLLRPGPVPGSWHLMPAAARFRDPAVSVGGPQHDEAQPRPENQSALFDTEVFS</sequence>
<organism evidence="2 3">
    <name type="scientific">Georgenia muralis</name>
    <dbReference type="NCBI Taxonomy" id="154117"/>
    <lineage>
        <taxon>Bacteria</taxon>
        <taxon>Bacillati</taxon>
        <taxon>Actinomycetota</taxon>
        <taxon>Actinomycetes</taxon>
        <taxon>Micrococcales</taxon>
        <taxon>Bogoriellaceae</taxon>
        <taxon>Georgenia</taxon>
    </lineage>
</organism>
<dbReference type="RefSeq" id="WP_123919756.1">
    <property type="nucleotide sequence ID" value="NZ_RKRA01000001.1"/>
</dbReference>
<keyword evidence="3" id="KW-1185">Reference proteome</keyword>
<dbReference type="Pfam" id="PF09661">
    <property type="entry name" value="DUF2398"/>
    <property type="match status" value="1"/>
</dbReference>
<feature type="region of interest" description="Disordered" evidence="1">
    <location>
        <begin position="382"/>
        <end position="410"/>
    </location>
</feature>
<feature type="region of interest" description="Disordered" evidence="1">
    <location>
        <begin position="191"/>
        <end position="215"/>
    </location>
</feature>
<comment type="caution">
    <text evidence="2">The sequence shown here is derived from an EMBL/GenBank/DDBJ whole genome shotgun (WGS) entry which is preliminary data.</text>
</comment>
<proteinExistence type="predicted"/>
<dbReference type="Proteomes" id="UP000280726">
    <property type="component" value="Unassembled WGS sequence"/>
</dbReference>
<reference evidence="2 3" key="1">
    <citation type="submission" date="2018-11" db="EMBL/GenBank/DDBJ databases">
        <title>Sequencing the genomes of 1000 actinobacteria strains.</title>
        <authorList>
            <person name="Klenk H.-P."/>
        </authorList>
    </citation>
    <scope>NUCLEOTIDE SEQUENCE [LARGE SCALE GENOMIC DNA]</scope>
    <source>
        <strain evidence="2 3">DSM 14418</strain>
    </source>
</reference>